<evidence type="ECO:0000313" key="2">
    <source>
        <dbReference type="Proteomes" id="UP000242515"/>
    </source>
</evidence>
<name>A0A1H9HH16_9GAMM</name>
<protein>
    <submittedName>
        <fullName evidence="1">Uncharacterized protein</fullName>
    </submittedName>
</protein>
<sequence>MNQIIKFSGFLTLLISYFLQKVEDYKQIYSHE</sequence>
<gene>
    <name evidence="1" type="ORF">SAMN05216522_104226</name>
</gene>
<accession>A0A1H9HH16</accession>
<dbReference type="AlphaFoldDB" id="A0A1H9HH16"/>
<organism evidence="1 2">
    <name type="scientific">Rosenbergiella nectarea</name>
    <dbReference type="NCBI Taxonomy" id="988801"/>
    <lineage>
        <taxon>Bacteria</taxon>
        <taxon>Pseudomonadati</taxon>
        <taxon>Pseudomonadota</taxon>
        <taxon>Gammaproteobacteria</taxon>
        <taxon>Enterobacterales</taxon>
        <taxon>Erwiniaceae</taxon>
        <taxon>Rosenbergiella</taxon>
    </lineage>
</organism>
<dbReference type="Proteomes" id="UP000242515">
    <property type="component" value="Unassembled WGS sequence"/>
</dbReference>
<keyword evidence="2" id="KW-1185">Reference proteome</keyword>
<reference evidence="2" key="1">
    <citation type="submission" date="2016-10" db="EMBL/GenBank/DDBJ databases">
        <authorList>
            <person name="Varghese N."/>
            <person name="Submissions S."/>
        </authorList>
    </citation>
    <scope>NUCLEOTIDE SEQUENCE [LARGE SCALE GENOMIC DNA]</scope>
    <source>
        <strain evidence="2">8N4</strain>
    </source>
</reference>
<proteinExistence type="predicted"/>
<dbReference type="EMBL" id="FOGC01000004">
    <property type="protein sequence ID" value="SEQ61653.1"/>
    <property type="molecule type" value="Genomic_DNA"/>
</dbReference>
<evidence type="ECO:0000313" key="1">
    <source>
        <dbReference type="EMBL" id="SEQ61653.1"/>
    </source>
</evidence>